<feature type="region of interest" description="Disordered" evidence="2">
    <location>
        <begin position="379"/>
        <end position="406"/>
    </location>
</feature>
<evidence type="ECO:0000313" key="4">
    <source>
        <dbReference type="Proteomes" id="UP001303889"/>
    </source>
</evidence>
<comment type="caution">
    <text evidence="3">The sequence shown here is derived from an EMBL/GenBank/DDBJ whole genome shotgun (WGS) entry which is preliminary data.</text>
</comment>
<evidence type="ECO:0000256" key="1">
    <source>
        <dbReference type="SAM" id="Coils"/>
    </source>
</evidence>
<feature type="coiled-coil region" evidence="1">
    <location>
        <begin position="222"/>
        <end position="277"/>
    </location>
</feature>
<feature type="compositionally biased region" description="Basic and acidic residues" evidence="2">
    <location>
        <begin position="291"/>
        <end position="302"/>
    </location>
</feature>
<reference evidence="3" key="1">
    <citation type="journal article" date="2023" name="Mol. Phylogenet. Evol.">
        <title>Genome-scale phylogeny and comparative genomics of the fungal order Sordariales.</title>
        <authorList>
            <person name="Hensen N."/>
            <person name="Bonometti L."/>
            <person name="Westerberg I."/>
            <person name="Brannstrom I.O."/>
            <person name="Guillou S."/>
            <person name="Cros-Aarteil S."/>
            <person name="Calhoun S."/>
            <person name="Haridas S."/>
            <person name="Kuo A."/>
            <person name="Mondo S."/>
            <person name="Pangilinan J."/>
            <person name="Riley R."/>
            <person name="LaButti K."/>
            <person name="Andreopoulos B."/>
            <person name="Lipzen A."/>
            <person name="Chen C."/>
            <person name="Yan M."/>
            <person name="Daum C."/>
            <person name="Ng V."/>
            <person name="Clum A."/>
            <person name="Steindorff A."/>
            <person name="Ohm R.A."/>
            <person name="Martin F."/>
            <person name="Silar P."/>
            <person name="Natvig D.O."/>
            <person name="Lalanne C."/>
            <person name="Gautier V."/>
            <person name="Ament-Velasquez S.L."/>
            <person name="Kruys A."/>
            <person name="Hutchinson M.I."/>
            <person name="Powell A.J."/>
            <person name="Barry K."/>
            <person name="Miller A.N."/>
            <person name="Grigoriev I.V."/>
            <person name="Debuchy R."/>
            <person name="Gladieux P."/>
            <person name="Hiltunen Thoren M."/>
            <person name="Johannesson H."/>
        </authorList>
    </citation>
    <scope>NUCLEOTIDE SEQUENCE</scope>
    <source>
        <strain evidence="3">CBS 103.79</strain>
    </source>
</reference>
<feature type="region of interest" description="Disordered" evidence="2">
    <location>
        <begin position="1"/>
        <end position="51"/>
    </location>
</feature>
<dbReference type="Proteomes" id="UP001303889">
    <property type="component" value="Unassembled WGS sequence"/>
</dbReference>
<accession>A0AAN6MEJ1</accession>
<sequence length="799" mass="86150">MPSAARIASNGGGNHRLAPSPTIVPGQGKSAANATRSRPQPPRPDPTIASRRALEEALDALIKSTAEAKARGVVFGSAASAGPAGAGAQRQPSLPARLQGPPQGGRVAGPMAPQGAGGPSAPPGGSTLAFFNALQAIKPDPEEEGLHPRQQLHRELACKMQSRIWGLRQGLYAQKTVPHDFLCSFDFDVHELVKTMGRMGEAVDELSTQLKRASSGGDQGRVRALESDVAEARERAQNAERVLAGLAGRADEDLRAIQFLKEQLRQNEMARTILQEQVNGKRSLWMNVHNDPNERPSTRESQGRVLTPLSGQTFAPPPNRRAHQSIPSISQRSTPSQTTGNQQAASRSVSETITGAHVSTDPLAQAHFVPRPVHASASFRPGAPYPGGPYPGAPHHGGGPSGNHAPFPMTAQQSAAAAAHLAHYQHMRQPSNAAPGATHSAMTIAETGSPKEKERKRNANANAKAVAVATTASGVPRTLLRTDGAGDDAECLKWAEDFQTLFAHVYGFCRSYFYELPRIGHGGDWKAHITAEANAQVWELMCRAAWGVGENYPGEHAVRLLNDRESRPYLLQRLVLQYVMSFVFGEGGWKEYVDQVGGEVAKVDQRLQVLDPSRSVERQALLDRRTTLLTSLASGTESGPFKNFKLTQHHQYLKTLVAPFLPKRIPKPTGPPASNTNPAKPPSATSLSNEAFYDLFTITAAAWDLSTRMHTLMPPSPSRRLSLQYSWAEHGARFAADSHEPVDCGVDRRTLQQEHIRVTLCTTPAVTVRVVRGEGTGGNGKVDVDVRNILKAGVLVMRY</sequence>
<organism evidence="3 4">
    <name type="scientific">Staphylotrichum tortipilum</name>
    <dbReference type="NCBI Taxonomy" id="2831512"/>
    <lineage>
        <taxon>Eukaryota</taxon>
        <taxon>Fungi</taxon>
        <taxon>Dikarya</taxon>
        <taxon>Ascomycota</taxon>
        <taxon>Pezizomycotina</taxon>
        <taxon>Sordariomycetes</taxon>
        <taxon>Sordariomycetidae</taxon>
        <taxon>Sordariales</taxon>
        <taxon>Chaetomiaceae</taxon>
        <taxon>Staphylotrichum</taxon>
    </lineage>
</organism>
<reference evidence="3" key="2">
    <citation type="submission" date="2023-05" db="EMBL/GenBank/DDBJ databases">
        <authorList>
            <consortium name="Lawrence Berkeley National Laboratory"/>
            <person name="Steindorff A."/>
            <person name="Hensen N."/>
            <person name="Bonometti L."/>
            <person name="Westerberg I."/>
            <person name="Brannstrom I.O."/>
            <person name="Guillou S."/>
            <person name="Cros-Aarteil S."/>
            <person name="Calhoun S."/>
            <person name="Haridas S."/>
            <person name="Kuo A."/>
            <person name="Mondo S."/>
            <person name="Pangilinan J."/>
            <person name="Riley R."/>
            <person name="Labutti K."/>
            <person name="Andreopoulos B."/>
            <person name="Lipzen A."/>
            <person name="Chen C."/>
            <person name="Yanf M."/>
            <person name="Daum C."/>
            <person name="Ng V."/>
            <person name="Clum A."/>
            <person name="Ohm R."/>
            <person name="Martin F."/>
            <person name="Silar P."/>
            <person name="Natvig D."/>
            <person name="Lalanne C."/>
            <person name="Gautier V."/>
            <person name="Ament-Velasquez S.L."/>
            <person name="Kruys A."/>
            <person name="Hutchinson M.I."/>
            <person name="Powell A.J."/>
            <person name="Barry K."/>
            <person name="Miller A.N."/>
            <person name="Grigoriev I.V."/>
            <person name="Debuchy R."/>
            <person name="Gladieux P."/>
            <person name="Thoren M.H."/>
            <person name="Johannesson H."/>
        </authorList>
    </citation>
    <scope>NUCLEOTIDE SEQUENCE</scope>
    <source>
        <strain evidence="3">CBS 103.79</strain>
    </source>
</reference>
<gene>
    <name evidence="3" type="ORF">C8A05DRAFT_18131</name>
</gene>
<feature type="compositionally biased region" description="Pro residues" evidence="2">
    <location>
        <begin position="383"/>
        <end position="392"/>
    </location>
</feature>
<feature type="region of interest" description="Disordered" evidence="2">
    <location>
        <begin position="79"/>
        <end position="127"/>
    </location>
</feature>
<proteinExistence type="predicted"/>
<feature type="region of interest" description="Disordered" evidence="2">
    <location>
        <begin position="664"/>
        <end position="684"/>
    </location>
</feature>
<protein>
    <submittedName>
        <fullName evidence="3">Uncharacterized protein</fullName>
    </submittedName>
</protein>
<name>A0AAN6MEJ1_9PEZI</name>
<feature type="compositionally biased region" description="Polar residues" evidence="2">
    <location>
        <begin position="325"/>
        <end position="351"/>
    </location>
</feature>
<feature type="compositionally biased region" description="Polar residues" evidence="2">
    <location>
        <begin position="672"/>
        <end position="684"/>
    </location>
</feature>
<dbReference type="EMBL" id="MU855785">
    <property type="protein sequence ID" value="KAK3899437.1"/>
    <property type="molecule type" value="Genomic_DNA"/>
</dbReference>
<feature type="region of interest" description="Disordered" evidence="2">
    <location>
        <begin position="284"/>
        <end position="351"/>
    </location>
</feature>
<evidence type="ECO:0000313" key="3">
    <source>
        <dbReference type="EMBL" id="KAK3899437.1"/>
    </source>
</evidence>
<keyword evidence="1" id="KW-0175">Coiled coil</keyword>
<keyword evidence="4" id="KW-1185">Reference proteome</keyword>
<dbReference type="AlphaFoldDB" id="A0AAN6MEJ1"/>
<feature type="compositionally biased region" description="Low complexity" evidence="2">
    <location>
        <begin position="79"/>
        <end position="92"/>
    </location>
</feature>
<evidence type="ECO:0000256" key="2">
    <source>
        <dbReference type="SAM" id="MobiDB-lite"/>
    </source>
</evidence>